<dbReference type="AlphaFoldDB" id="A0A444W8A6"/>
<accession>A0A444W8A6</accession>
<proteinExistence type="predicted"/>
<dbReference type="GO" id="GO:0008408">
    <property type="term" value="F:3'-5' exonuclease activity"/>
    <property type="evidence" value="ECO:0007669"/>
    <property type="project" value="TreeGrafter"/>
</dbReference>
<protein>
    <submittedName>
        <fullName evidence="2">Putative exonuclease</fullName>
    </submittedName>
</protein>
<keyword evidence="2" id="KW-0378">Hydrolase</keyword>
<evidence type="ECO:0000259" key="1">
    <source>
        <dbReference type="SMART" id="SM00479"/>
    </source>
</evidence>
<dbReference type="SMART" id="SM00479">
    <property type="entry name" value="EXOIII"/>
    <property type="match status" value="1"/>
</dbReference>
<dbReference type="InterPro" id="IPR012337">
    <property type="entry name" value="RNaseH-like_sf"/>
</dbReference>
<sequence>MALFFFYMSTFTAIDFETATGYAHSACAVGIVTVENGEITEEYYTLIQPPDNEYWYRNIMVHGIKPVETLDIPTFDDIFPEIQKRLYGRKIVAHNEAFDRNVLIKTMKYYGLYYDELELADKWECTCRIYRAKGYKPANLKYCSERNGIELNHHEALSDARACAKLYLLHNNQIKLF</sequence>
<dbReference type="SUPFAM" id="SSF53098">
    <property type="entry name" value="Ribonuclease H-like"/>
    <property type="match status" value="1"/>
</dbReference>
<dbReference type="InterPro" id="IPR013520">
    <property type="entry name" value="Ribonucl_H"/>
</dbReference>
<reference evidence="2 3" key="1">
    <citation type="submission" date="2014-12" db="EMBL/GenBank/DDBJ databases">
        <title>Genome sequence of Flavobacterium beibuense RSKm HC5.</title>
        <authorList>
            <person name="Kim J.F."/>
            <person name="Song J.Y."/>
            <person name="Kwak M.-J."/>
            <person name="Lee S.-W."/>
        </authorList>
    </citation>
    <scope>NUCLEOTIDE SEQUENCE [LARGE SCALE GENOMIC DNA]</scope>
    <source>
        <strain evidence="2 3">RSKm HC5</strain>
    </source>
</reference>
<gene>
    <name evidence="2" type="ORF">NU09_2541</name>
</gene>
<dbReference type="Gene3D" id="3.30.420.10">
    <property type="entry name" value="Ribonuclease H-like superfamily/Ribonuclease H"/>
    <property type="match status" value="1"/>
</dbReference>
<dbReference type="Proteomes" id="UP000289775">
    <property type="component" value="Unassembled WGS sequence"/>
</dbReference>
<evidence type="ECO:0000313" key="3">
    <source>
        <dbReference type="Proteomes" id="UP000289775"/>
    </source>
</evidence>
<organism evidence="2 3">
    <name type="scientific">Flavobacterium beibuense</name>
    <dbReference type="NCBI Taxonomy" id="657326"/>
    <lineage>
        <taxon>Bacteria</taxon>
        <taxon>Pseudomonadati</taxon>
        <taxon>Bacteroidota</taxon>
        <taxon>Flavobacteriia</taxon>
        <taxon>Flavobacteriales</taxon>
        <taxon>Flavobacteriaceae</taxon>
        <taxon>Flavobacterium</taxon>
    </lineage>
</organism>
<keyword evidence="3" id="KW-1185">Reference proteome</keyword>
<dbReference type="PANTHER" id="PTHR30231">
    <property type="entry name" value="DNA POLYMERASE III SUBUNIT EPSILON"/>
    <property type="match status" value="1"/>
</dbReference>
<comment type="caution">
    <text evidence="2">The sequence shown here is derived from an EMBL/GenBank/DDBJ whole genome shotgun (WGS) entry which is preliminary data.</text>
</comment>
<evidence type="ECO:0000313" key="2">
    <source>
        <dbReference type="EMBL" id="RYJ42137.1"/>
    </source>
</evidence>
<dbReference type="CDD" id="cd06130">
    <property type="entry name" value="DNA_pol_III_epsilon_like"/>
    <property type="match status" value="1"/>
</dbReference>
<dbReference type="GO" id="GO:0003676">
    <property type="term" value="F:nucleic acid binding"/>
    <property type="evidence" value="ECO:0007669"/>
    <property type="project" value="InterPro"/>
</dbReference>
<dbReference type="Pfam" id="PF00929">
    <property type="entry name" value="RNase_T"/>
    <property type="match status" value="1"/>
</dbReference>
<dbReference type="GO" id="GO:0005829">
    <property type="term" value="C:cytosol"/>
    <property type="evidence" value="ECO:0007669"/>
    <property type="project" value="TreeGrafter"/>
</dbReference>
<dbReference type="EMBL" id="JUIW01000008">
    <property type="protein sequence ID" value="RYJ42137.1"/>
    <property type="molecule type" value="Genomic_DNA"/>
</dbReference>
<feature type="domain" description="Exonuclease" evidence="1">
    <location>
        <begin position="10"/>
        <end position="176"/>
    </location>
</feature>
<keyword evidence="2" id="KW-0269">Exonuclease</keyword>
<dbReference type="InterPro" id="IPR036397">
    <property type="entry name" value="RNaseH_sf"/>
</dbReference>
<name>A0A444W8A6_9FLAO</name>
<keyword evidence="2" id="KW-0540">Nuclease</keyword>
<dbReference type="PANTHER" id="PTHR30231:SF42">
    <property type="entry name" value="EXONUCLEASE"/>
    <property type="match status" value="1"/>
</dbReference>
<dbReference type="GO" id="GO:0006259">
    <property type="term" value="P:DNA metabolic process"/>
    <property type="evidence" value="ECO:0007669"/>
    <property type="project" value="UniProtKB-ARBA"/>
</dbReference>